<accession>A0A2T9YJP9</accession>
<dbReference type="AlphaFoldDB" id="A0A2T9YJP9"/>
<dbReference type="Proteomes" id="UP000245699">
    <property type="component" value="Unassembled WGS sequence"/>
</dbReference>
<protein>
    <submittedName>
        <fullName evidence="1">Uncharacterized protein</fullName>
    </submittedName>
</protein>
<evidence type="ECO:0000313" key="1">
    <source>
        <dbReference type="EMBL" id="PVU92555.1"/>
    </source>
</evidence>
<comment type="caution">
    <text evidence="1">The sequence shown here is derived from an EMBL/GenBank/DDBJ whole genome shotgun (WGS) entry which is preliminary data.</text>
</comment>
<reference evidence="1 2" key="1">
    <citation type="journal article" date="2018" name="MBio">
        <title>Comparative Genomics Reveals the Core Gene Toolbox for the Fungus-Insect Symbiosis.</title>
        <authorList>
            <person name="Wang Y."/>
            <person name="Stata M."/>
            <person name="Wang W."/>
            <person name="Stajich J.E."/>
            <person name="White M.M."/>
            <person name="Moncalvo J.M."/>
        </authorList>
    </citation>
    <scope>NUCLEOTIDE SEQUENCE [LARGE SCALE GENOMIC DNA]</scope>
    <source>
        <strain evidence="1 2">AUS-77-4</strain>
    </source>
</reference>
<evidence type="ECO:0000313" key="2">
    <source>
        <dbReference type="Proteomes" id="UP000245699"/>
    </source>
</evidence>
<gene>
    <name evidence="1" type="ORF">BB559_003684</name>
</gene>
<keyword evidence="2" id="KW-1185">Reference proteome</keyword>
<sequence length="221" mass="25453">MYCIEHYLEKGVEINYNNNEYFKSVLYPGSLKVINFFVDRLGLPELDNSFFRAMLRTESISFLSKLVDLGLGIHIDNDRILKTCFYMLRSFPEVGALIKRLLDLGSNLHSDCGEYDVLHVSDKSRFEKTIPKPDSRILLKQENLLEISCLYNSIEVMEMLILNENSLASNNSELVYKFDFDEKLSFIRILLKYGGKIDNIKGADLLICNQKQKSRIGSNIS</sequence>
<name>A0A2T9YJP9_9FUNG</name>
<dbReference type="EMBL" id="MBFT01000358">
    <property type="protein sequence ID" value="PVU92555.1"/>
    <property type="molecule type" value="Genomic_DNA"/>
</dbReference>
<organism evidence="1 2">
    <name type="scientific">Furculomyces boomerangus</name>
    <dbReference type="NCBI Taxonomy" id="61424"/>
    <lineage>
        <taxon>Eukaryota</taxon>
        <taxon>Fungi</taxon>
        <taxon>Fungi incertae sedis</taxon>
        <taxon>Zoopagomycota</taxon>
        <taxon>Kickxellomycotina</taxon>
        <taxon>Harpellomycetes</taxon>
        <taxon>Harpellales</taxon>
        <taxon>Harpellaceae</taxon>
        <taxon>Furculomyces</taxon>
    </lineage>
</organism>
<proteinExistence type="predicted"/>